<organism evidence="2 3">
    <name type="scientific">Dokdonella koreensis DS-123</name>
    <dbReference type="NCBI Taxonomy" id="1300342"/>
    <lineage>
        <taxon>Bacteria</taxon>
        <taxon>Pseudomonadati</taxon>
        <taxon>Pseudomonadota</taxon>
        <taxon>Gammaproteobacteria</taxon>
        <taxon>Lysobacterales</taxon>
        <taxon>Rhodanobacteraceae</taxon>
        <taxon>Dokdonella</taxon>
    </lineage>
</organism>
<dbReference type="EMBL" id="CP015249">
    <property type="protein sequence ID" value="ANB16975.1"/>
    <property type="molecule type" value="Genomic_DNA"/>
</dbReference>
<dbReference type="RefSeq" id="WP_067644740.1">
    <property type="nucleotide sequence ID" value="NZ_CP015249.1"/>
</dbReference>
<sequence length="159" mass="16580">MPARLLIAASLALPVAAAAQEPPVHRCTGAGGQTVFTDRRCSDPALGTAVPALPETTTVPPGDCAVSADDLRKRVTRAWQAGNLIDLSGAFLWDGYGAQAAQRRLEALAAGLRGPLQAVELAPAAPGESAWITVRSGPPPATVLAFEARSVHRCWWLIP</sequence>
<proteinExistence type="predicted"/>
<dbReference type="Proteomes" id="UP000076830">
    <property type="component" value="Chromosome"/>
</dbReference>
<keyword evidence="3" id="KW-1185">Reference proteome</keyword>
<evidence type="ECO:0000256" key="1">
    <source>
        <dbReference type="SAM" id="SignalP"/>
    </source>
</evidence>
<evidence type="ECO:0000313" key="2">
    <source>
        <dbReference type="EMBL" id="ANB16975.1"/>
    </source>
</evidence>
<dbReference type="STRING" id="1300342.I596_945"/>
<gene>
    <name evidence="2" type="ORF">I596_945</name>
</gene>
<dbReference type="AlphaFoldDB" id="A0A160DRX6"/>
<protein>
    <recommendedName>
        <fullName evidence="4">DUF4124 domain-containing protein</fullName>
    </recommendedName>
</protein>
<accession>A0A160DRX6</accession>
<evidence type="ECO:0000313" key="3">
    <source>
        <dbReference type="Proteomes" id="UP000076830"/>
    </source>
</evidence>
<keyword evidence="1" id="KW-0732">Signal</keyword>
<name>A0A160DRX6_9GAMM</name>
<dbReference type="OrthoDB" id="5956287at2"/>
<evidence type="ECO:0008006" key="4">
    <source>
        <dbReference type="Google" id="ProtNLM"/>
    </source>
</evidence>
<dbReference type="KEGG" id="dko:I596_945"/>
<feature type="chain" id="PRO_5007813411" description="DUF4124 domain-containing protein" evidence="1">
    <location>
        <begin position="20"/>
        <end position="159"/>
    </location>
</feature>
<feature type="signal peptide" evidence="1">
    <location>
        <begin position="1"/>
        <end position="19"/>
    </location>
</feature>
<reference evidence="2 3" key="1">
    <citation type="submission" date="2016-04" db="EMBL/GenBank/DDBJ databases">
        <title>Complete genome sequence of Dokdonella koreensis DS-123T.</title>
        <authorList>
            <person name="Kim J.F."/>
            <person name="Lee H."/>
            <person name="Kwak M.-J."/>
        </authorList>
    </citation>
    <scope>NUCLEOTIDE SEQUENCE [LARGE SCALE GENOMIC DNA]</scope>
    <source>
        <strain evidence="2 3">DS-123</strain>
    </source>
</reference>